<gene>
    <name evidence="2" type="ORF">M430DRAFT_22587</name>
</gene>
<dbReference type="AlphaFoldDB" id="A0A2T3ASA4"/>
<proteinExistence type="predicted"/>
<organism evidence="2 3">
    <name type="scientific">Amorphotheca resinae ATCC 22711</name>
    <dbReference type="NCBI Taxonomy" id="857342"/>
    <lineage>
        <taxon>Eukaryota</taxon>
        <taxon>Fungi</taxon>
        <taxon>Dikarya</taxon>
        <taxon>Ascomycota</taxon>
        <taxon>Pezizomycotina</taxon>
        <taxon>Leotiomycetes</taxon>
        <taxon>Helotiales</taxon>
        <taxon>Amorphothecaceae</taxon>
        <taxon>Amorphotheca</taxon>
    </lineage>
</organism>
<feature type="region of interest" description="Disordered" evidence="1">
    <location>
        <begin position="1"/>
        <end position="60"/>
    </location>
</feature>
<dbReference type="RefSeq" id="XP_024717521.1">
    <property type="nucleotide sequence ID" value="XM_024864721.1"/>
</dbReference>
<evidence type="ECO:0000313" key="2">
    <source>
        <dbReference type="EMBL" id="PSS09223.1"/>
    </source>
</evidence>
<protein>
    <submittedName>
        <fullName evidence="2">Uncharacterized protein</fullName>
    </submittedName>
</protein>
<dbReference type="EMBL" id="KZ679017">
    <property type="protein sequence ID" value="PSS09223.1"/>
    <property type="molecule type" value="Genomic_DNA"/>
</dbReference>
<dbReference type="Proteomes" id="UP000241818">
    <property type="component" value="Unassembled WGS sequence"/>
</dbReference>
<evidence type="ECO:0000256" key="1">
    <source>
        <dbReference type="SAM" id="MobiDB-lite"/>
    </source>
</evidence>
<sequence>MPPIITRIPVYPNTEHSAPGPTRPTAVPYPKRTRQSEDGRQVVRQRQASARGNLASPQRPCGVPYCTVVHFDDGYTVPRPGNLVTPWSSNVRQSCPPPPRPELPDCILVRPTASISSEISGQITIPPHSNTFESKSLVLAFA</sequence>
<dbReference type="InParanoid" id="A0A2T3ASA4"/>
<accession>A0A2T3ASA4</accession>
<name>A0A2T3ASA4_AMORE</name>
<evidence type="ECO:0000313" key="3">
    <source>
        <dbReference type="Proteomes" id="UP000241818"/>
    </source>
</evidence>
<dbReference type="GeneID" id="36572802"/>
<reference evidence="2 3" key="1">
    <citation type="journal article" date="2018" name="New Phytol.">
        <title>Comparative genomics and transcriptomics depict ericoid mycorrhizal fungi as versatile saprotrophs and plant mutualists.</title>
        <authorList>
            <person name="Martino E."/>
            <person name="Morin E."/>
            <person name="Grelet G.A."/>
            <person name="Kuo A."/>
            <person name="Kohler A."/>
            <person name="Daghino S."/>
            <person name="Barry K.W."/>
            <person name="Cichocki N."/>
            <person name="Clum A."/>
            <person name="Dockter R.B."/>
            <person name="Hainaut M."/>
            <person name="Kuo R.C."/>
            <person name="LaButti K."/>
            <person name="Lindahl B.D."/>
            <person name="Lindquist E.A."/>
            <person name="Lipzen A."/>
            <person name="Khouja H.R."/>
            <person name="Magnuson J."/>
            <person name="Murat C."/>
            <person name="Ohm R.A."/>
            <person name="Singer S.W."/>
            <person name="Spatafora J.W."/>
            <person name="Wang M."/>
            <person name="Veneault-Fourrey C."/>
            <person name="Henrissat B."/>
            <person name="Grigoriev I.V."/>
            <person name="Martin F.M."/>
            <person name="Perotto S."/>
        </authorList>
    </citation>
    <scope>NUCLEOTIDE SEQUENCE [LARGE SCALE GENOMIC DNA]</scope>
    <source>
        <strain evidence="2 3">ATCC 22711</strain>
    </source>
</reference>
<keyword evidence="3" id="KW-1185">Reference proteome</keyword>